<dbReference type="HOGENOM" id="CLU_283704_0_0_1"/>
<feature type="transmembrane region" description="Helical" evidence="6">
    <location>
        <begin position="608"/>
        <end position="629"/>
    </location>
</feature>
<keyword evidence="2 6" id="KW-0812">Transmembrane</keyword>
<dbReference type="InterPro" id="IPR011701">
    <property type="entry name" value="MFS"/>
</dbReference>
<dbReference type="OrthoDB" id="2130629at2759"/>
<dbReference type="EMBL" id="KN847494">
    <property type="protein sequence ID" value="KIW17453.1"/>
    <property type="molecule type" value="Genomic_DNA"/>
</dbReference>
<sequence length="1097" mass="120261">MEALRPRTTSTVDRNLTSEKFTIGFIRVIDLFRGIKVPNNEPVPQPRTRLPTTNPHEKLAPPLCINGHRALPLSKAVYALPSMVVPDEHVEVWENVIRERLVDELRLHFRSQKCQPEFLMVSDASSKIGPCICLSVWDDSLCNTEEGRKKTIKDANKIVRKLQTMQQCPFPFKVIADKISLATRSSGRSKCSVESLEGPLLERSSLVGLELSGGADERVSFRLGGLVRVGSKIYGLTVAHPFIRRQQQYLRPAAIVQDTREPYDSDSTDSDCEEDKLFRSQHPTIAAEVAMNQQEVVHTFQDETNPTFQPLQPDSDRLATSAHSSSSNVSTTSFGEVYTYSNWSSKSDVTGDWALVELQDDVPVLPNLYKAQRDGSVVQIDGISTNGLQPQTAVTILTGSNHLLHGVLGQSNVKISVDGLNLTVTQIILQRPLAPGYSGSWVVKDDLFVGCLVAVRSFLPIAYMVPASSVIQEIGESLNSTDVGLDVLNASAEEPSGPSHHTREQVIDVDLSGSTESVQHSPRPDLDLRSLEIPQSPPEVASGKYGDLYNNATEIPRPKDLESDVDEHSRLLSTSVEEASRWELPKPGSSSKRLRAGTYRSSWMLMKYLAATYPPAFLALLAAIMPAAILDEISTSLVNTSELRSQLILSSYILGQGFGLLIATPLTNAYGQWRPALLFVCVSAVFNLASGFSKTSTQLIWFRLLSGIGASGSAALLTIPISLSTMGQRKVIGALCGFSLSLAFGLGPWFGAMVAQRLSWAWSFWILAAMLLLQALLLIVVCGRSLVHNDDPFKDADDDLAKQKTSAVRVFAVDGIEIFQMLRDPILALLIAWRSLCAGTLYFILSSLAGLLQEKYALSLPSFGAWYLALGGGVGLCRFLIRTSPVWEPDSIASEDDQAERWLVMSTPSSVLILAGLTLYGWSAEKCTSVALTAVGLVVFSIGHGAISEFATRYTVDVYRMKALPVLRAMNFAMDLAGFGFPLFAPAFVRRCGYGWSSTILALSGSCVYLFVVLVLRTFGLEIRTRRRNIAERWVSKTKARKTSRASLSSAQDVDDGSVADSWDSISHIRATRPSLSSPQDFDDDDDDDDDYDDDPR</sequence>
<dbReference type="Gene3D" id="1.20.1250.20">
    <property type="entry name" value="MFS general substrate transporter like domains"/>
    <property type="match status" value="1"/>
</dbReference>
<feature type="compositionally biased region" description="Acidic residues" evidence="5">
    <location>
        <begin position="1081"/>
        <end position="1097"/>
    </location>
</feature>
<evidence type="ECO:0000256" key="5">
    <source>
        <dbReference type="SAM" id="MobiDB-lite"/>
    </source>
</evidence>
<dbReference type="Pfam" id="PF07690">
    <property type="entry name" value="MFS_1"/>
    <property type="match status" value="1"/>
</dbReference>
<feature type="transmembrane region" description="Helical" evidence="6">
    <location>
        <begin position="972"/>
        <end position="989"/>
    </location>
</feature>
<evidence type="ECO:0000256" key="1">
    <source>
        <dbReference type="ARBA" id="ARBA00004141"/>
    </source>
</evidence>
<feature type="transmembrane region" description="Helical" evidence="6">
    <location>
        <begin position="929"/>
        <end position="951"/>
    </location>
</feature>
<keyword evidence="3 6" id="KW-1133">Transmembrane helix</keyword>
<dbReference type="RefSeq" id="XP_016237669.1">
    <property type="nucleotide sequence ID" value="XM_016378992.1"/>
</dbReference>
<dbReference type="PROSITE" id="PS50850">
    <property type="entry name" value="MFS"/>
    <property type="match status" value="1"/>
</dbReference>
<keyword evidence="9" id="KW-1185">Reference proteome</keyword>
<evidence type="ECO:0000256" key="4">
    <source>
        <dbReference type="ARBA" id="ARBA00023136"/>
    </source>
</evidence>
<dbReference type="PANTHER" id="PTHR23502:SF60">
    <property type="entry name" value="MAJOR FACILITATOR SUPERFAMILY (MFS) PROFILE DOMAIN-CONTAINING PROTEIN-RELATED"/>
    <property type="match status" value="1"/>
</dbReference>
<feature type="domain" description="Major facilitator superfamily (MFS) profile" evidence="7">
    <location>
        <begin position="608"/>
        <end position="1024"/>
    </location>
</feature>
<feature type="transmembrane region" description="Helical" evidence="6">
    <location>
        <begin position="995"/>
        <end position="1019"/>
    </location>
</feature>
<protein>
    <recommendedName>
        <fullName evidence="7">Major facilitator superfamily (MFS) profile domain-containing protein</fullName>
    </recommendedName>
</protein>
<dbReference type="AlphaFoldDB" id="A0A0D2BER1"/>
<name>A0A0D2BER1_9EURO</name>
<feature type="transmembrane region" description="Helical" evidence="6">
    <location>
        <begin position="699"/>
        <end position="719"/>
    </location>
</feature>
<evidence type="ECO:0000256" key="6">
    <source>
        <dbReference type="SAM" id="Phobius"/>
    </source>
</evidence>
<dbReference type="GO" id="GO:0016020">
    <property type="term" value="C:membrane"/>
    <property type="evidence" value="ECO:0007669"/>
    <property type="project" value="UniProtKB-SubCell"/>
</dbReference>
<feature type="transmembrane region" description="Helical" evidence="6">
    <location>
        <begin position="865"/>
        <end position="881"/>
    </location>
</feature>
<evidence type="ECO:0000313" key="9">
    <source>
        <dbReference type="Proteomes" id="UP000053328"/>
    </source>
</evidence>
<dbReference type="Proteomes" id="UP000053328">
    <property type="component" value="Unassembled WGS sequence"/>
</dbReference>
<comment type="subcellular location">
    <subcellularLocation>
        <location evidence="1">Membrane</location>
        <topology evidence="1">Multi-pass membrane protein</topology>
    </subcellularLocation>
</comment>
<feature type="transmembrane region" description="Helical" evidence="6">
    <location>
        <begin position="762"/>
        <end position="782"/>
    </location>
</feature>
<feature type="transmembrane region" description="Helical" evidence="6">
    <location>
        <begin position="649"/>
        <end position="669"/>
    </location>
</feature>
<feature type="region of interest" description="Disordered" evidence="5">
    <location>
        <begin position="1070"/>
        <end position="1097"/>
    </location>
</feature>
<dbReference type="VEuPathDB" id="FungiDB:PV08_04647"/>
<dbReference type="InterPro" id="IPR020846">
    <property type="entry name" value="MFS_dom"/>
</dbReference>
<feature type="transmembrane region" description="Helical" evidence="6">
    <location>
        <begin position="826"/>
        <end position="845"/>
    </location>
</feature>
<accession>A0A0D2BER1</accession>
<proteinExistence type="predicted"/>
<feature type="region of interest" description="Disordered" evidence="5">
    <location>
        <begin position="304"/>
        <end position="326"/>
    </location>
</feature>
<dbReference type="GO" id="GO:0022857">
    <property type="term" value="F:transmembrane transporter activity"/>
    <property type="evidence" value="ECO:0007669"/>
    <property type="project" value="InterPro"/>
</dbReference>
<organism evidence="8 9">
    <name type="scientific">Exophiala spinifera</name>
    <dbReference type="NCBI Taxonomy" id="91928"/>
    <lineage>
        <taxon>Eukaryota</taxon>
        <taxon>Fungi</taxon>
        <taxon>Dikarya</taxon>
        <taxon>Ascomycota</taxon>
        <taxon>Pezizomycotina</taxon>
        <taxon>Eurotiomycetes</taxon>
        <taxon>Chaetothyriomycetidae</taxon>
        <taxon>Chaetothyriales</taxon>
        <taxon>Herpotrichiellaceae</taxon>
        <taxon>Exophiala</taxon>
    </lineage>
</organism>
<keyword evidence="4 6" id="KW-0472">Membrane</keyword>
<reference evidence="8 9" key="1">
    <citation type="submission" date="2015-01" db="EMBL/GenBank/DDBJ databases">
        <title>The Genome Sequence of Exophiala spinifera CBS89968.</title>
        <authorList>
            <consortium name="The Broad Institute Genomics Platform"/>
            <person name="Cuomo C."/>
            <person name="de Hoog S."/>
            <person name="Gorbushina A."/>
            <person name="Stielow B."/>
            <person name="Teixiera M."/>
            <person name="Abouelleil A."/>
            <person name="Chapman S.B."/>
            <person name="Priest M."/>
            <person name="Young S.K."/>
            <person name="Wortman J."/>
            <person name="Nusbaum C."/>
            <person name="Birren B."/>
        </authorList>
    </citation>
    <scope>NUCLEOTIDE SEQUENCE [LARGE SCALE GENOMIC DNA]</scope>
    <source>
        <strain evidence="8 9">CBS 89968</strain>
    </source>
</reference>
<feature type="transmembrane region" description="Helical" evidence="6">
    <location>
        <begin position="676"/>
        <end position="693"/>
    </location>
</feature>
<dbReference type="PANTHER" id="PTHR23502">
    <property type="entry name" value="MAJOR FACILITATOR SUPERFAMILY"/>
    <property type="match status" value="1"/>
</dbReference>
<evidence type="ECO:0000256" key="3">
    <source>
        <dbReference type="ARBA" id="ARBA00022989"/>
    </source>
</evidence>
<feature type="transmembrane region" description="Helical" evidence="6">
    <location>
        <begin position="902"/>
        <end position="923"/>
    </location>
</feature>
<dbReference type="SUPFAM" id="SSF103473">
    <property type="entry name" value="MFS general substrate transporter"/>
    <property type="match status" value="1"/>
</dbReference>
<gene>
    <name evidence="8" type="ORF">PV08_04647</name>
</gene>
<dbReference type="InterPro" id="IPR036259">
    <property type="entry name" value="MFS_trans_sf"/>
</dbReference>
<evidence type="ECO:0000259" key="7">
    <source>
        <dbReference type="PROSITE" id="PS50850"/>
    </source>
</evidence>
<evidence type="ECO:0000313" key="8">
    <source>
        <dbReference type="EMBL" id="KIW17453.1"/>
    </source>
</evidence>
<feature type="transmembrane region" description="Helical" evidence="6">
    <location>
        <begin position="731"/>
        <end position="750"/>
    </location>
</feature>
<dbReference type="GeneID" id="27331730"/>
<evidence type="ECO:0000256" key="2">
    <source>
        <dbReference type="ARBA" id="ARBA00022692"/>
    </source>
</evidence>